<evidence type="ECO:0000313" key="7">
    <source>
        <dbReference type="Proteomes" id="UP000887013"/>
    </source>
</evidence>
<dbReference type="InterPro" id="IPR000086">
    <property type="entry name" value="NUDIX_hydrolase_dom"/>
</dbReference>
<evidence type="ECO:0000256" key="4">
    <source>
        <dbReference type="ARBA" id="ARBA00022842"/>
    </source>
</evidence>
<dbReference type="InterPro" id="IPR055295">
    <property type="entry name" value="NUDT22/NUDT9-like"/>
</dbReference>
<keyword evidence="2" id="KW-0479">Metal-binding</keyword>
<protein>
    <submittedName>
        <fullName evidence="6">Uridine diphosphate glucose pyrophosphatase NUDT22</fullName>
    </submittedName>
</protein>
<evidence type="ECO:0000256" key="3">
    <source>
        <dbReference type="ARBA" id="ARBA00022801"/>
    </source>
</evidence>
<dbReference type="Gene3D" id="3.90.79.10">
    <property type="entry name" value="Nucleoside Triphosphate Pyrophosphohydrolase"/>
    <property type="match status" value="1"/>
</dbReference>
<dbReference type="GO" id="GO:0052751">
    <property type="term" value="F:GDP-mannose hydrolase activity"/>
    <property type="evidence" value="ECO:0007669"/>
    <property type="project" value="TreeGrafter"/>
</dbReference>
<reference evidence="6" key="1">
    <citation type="submission" date="2020-08" db="EMBL/GenBank/DDBJ databases">
        <title>Multicomponent nature underlies the extraordinary mechanical properties of spider dragline silk.</title>
        <authorList>
            <person name="Kono N."/>
            <person name="Nakamura H."/>
            <person name="Mori M."/>
            <person name="Yoshida Y."/>
            <person name="Ohtoshi R."/>
            <person name="Malay A.D."/>
            <person name="Moran D.A.P."/>
            <person name="Tomita M."/>
            <person name="Numata K."/>
            <person name="Arakawa K."/>
        </authorList>
    </citation>
    <scope>NUCLEOTIDE SEQUENCE</scope>
</reference>
<proteinExistence type="predicted"/>
<dbReference type="SUPFAM" id="SSF55811">
    <property type="entry name" value="Nudix"/>
    <property type="match status" value="1"/>
</dbReference>
<dbReference type="PROSITE" id="PS51462">
    <property type="entry name" value="NUDIX"/>
    <property type="match status" value="1"/>
</dbReference>
<gene>
    <name evidence="6" type="primary">NUDT22</name>
    <name evidence="6" type="ORF">NPIL_683401</name>
</gene>
<dbReference type="OrthoDB" id="242473at2759"/>
<keyword evidence="7" id="KW-1185">Reference proteome</keyword>
<name>A0A8X6QE75_NEPPI</name>
<dbReference type="GO" id="GO:0046872">
    <property type="term" value="F:metal ion binding"/>
    <property type="evidence" value="ECO:0007669"/>
    <property type="project" value="UniProtKB-KW"/>
</dbReference>
<feature type="domain" description="Nudix hydrolase" evidence="5">
    <location>
        <begin position="120"/>
        <end position="279"/>
    </location>
</feature>
<sequence>MEITDYIQILCIPGNGLDKCSIKVEWRGEYGRQTLPIISDTIENEWNKKLSTSNSIWNGSKFRLHRLELQEASIFMLPEIKLLLGSTCYKDFIGTNCAPGSEMFVQQGEQDFNNCQAYMSDPLGVGGLVVTSDDNIIFIRRSGQCAEFPFLIDRPGGHPEPDDVIAKTGQSFQTMDPSIILEEIFDSILKEITEEVNIPLPNLSSPILLGVSYNPITLKTPSLEFYLKCDLNTNEIQELYEKRVEGDLEESTELIVLSSFSLKYILHNEDGQFFKKVLLESNSMRNLSLILKMDIFCFLFYLIMKTTM</sequence>
<evidence type="ECO:0000259" key="5">
    <source>
        <dbReference type="PROSITE" id="PS51462"/>
    </source>
</evidence>
<accession>A0A8X6QE75</accession>
<dbReference type="EMBL" id="BMAW01080622">
    <property type="protein sequence ID" value="GFU20482.1"/>
    <property type="molecule type" value="Genomic_DNA"/>
</dbReference>
<keyword evidence="4" id="KW-0460">Magnesium</keyword>
<comment type="caution">
    <text evidence="6">The sequence shown here is derived from an EMBL/GenBank/DDBJ whole genome shotgun (WGS) entry which is preliminary data.</text>
</comment>
<evidence type="ECO:0000256" key="2">
    <source>
        <dbReference type="ARBA" id="ARBA00022723"/>
    </source>
</evidence>
<keyword evidence="3" id="KW-0378">Hydrolase</keyword>
<dbReference type="InterPro" id="IPR015797">
    <property type="entry name" value="NUDIX_hydrolase-like_dom_sf"/>
</dbReference>
<dbReference type="PANTHER" id="PTHR31835">
    <property type="entry name" value="URIDINE DIPHOSPHATE GLUCOSE PYROPHOSPHATASE"/>
    <property type="match status" value="1"/>
</dbReference>
<dbReference type="PANTHER" id="PTHR31835:SF1">
    <property type="entry name" value="URIDINE DIPHOSPHATE GLUCOSE PYROPHOSPHATASE NUDT22"/>
    <property type="match status" value="1"/>
</dbReference>
<comment type="cofactor">
    <cofactor evidence="1">
        <name>Mg(2+)</name>
        <dbReference type="ChEBI" id="CHEBI:18420"/>
    </cofactor>
</comment>
<dbReference type="Proteomes" id="UP000887013">
    <property type="component" value="Unassembled WGS sequence"/>
</dbReference>
<organism evidence="6 7">
    <name type="scientific">Nephila pilipes</name>
    <name type="common">Giant wood spider</name>
    <name type="synonym">Nephila maculata</name>
    <dbReference type="NCBI Taxonomy" id="299642"/>
    <lineage>
        <taxon>Eukaryota</taxon>
        <taxon>Metazoa</taxon>
        <taxon>Ecdysozoa</taxon>
        <taxon>Arthropoda</taxon>
        <taxon>Chelicerata</taxon>
        <taxon>Arachnida</taxon>
        <taxon>Araneae</taxon>
        <taxon>Araneomorphae</taxon>
        <taxon>Entelegynae</taxon>
        <taxon>Araneoidea</taxon>
        <taxon>Nephilidae</taxon>
        <taxon>Nephila</taxon>
    </lineage>
</organism>
<evidence type="ECO:0000256" key="1">
    <source>
        <dbReference type="ARBA" id="ARBA00001946"/>
    </source>
</evidence>
<evidence type="ECO:0000313" key="6">
    <source>
        <dbReference type="EMBL" id="GFU20482.1"/>
    </source>
</evidence>
<dbReference type="AlphaFoldDB" id="A0A8X6QE75"/>